<dbReference type="PRINTS" id="PR01011">
    <property type="entry name" value="GLUTPROXDASE"/>
</dbReference>
<comment type="caution">
    <text evidence="8">The sequence shown here is derived from an EMBL/GenBank/DDBJ whole genome shotgun (WGS) entry which is preliminary data.</text>
</comment>
<dbReference type="SUPFAM" id="SSF52833">
    <property type="entry name" value="Thioredoxin-like"/>
    <property type="match status" value="1"/>
</dbReference>
<dbReference type="InterPro" id="IPR000889">
    <property type="entry name" value="Glutathione_peroxidase"/>
</dbReference>
<protein>
    <recommendedName>
        <fullName evidence="5">Glutathione peroxidase</fullName>
    </recommendedName>
</protein>
<keyword evidence="3 5" id="KW-0560">Oxidoreductase</keyword>
<evidence type="ECO:0000256" key="1">
    <source>
        <dbReference type="ARBA" id="ARBA00006926"/>
    </source>
</evidence>
<name>A0AAW8AZV2_9GAMM</name>
<evidence type="ECO:0000256" key="4">
    <source>
        <dbReference type="PIRSR" id="PIRSR000303-1"/>
    </source>
</evidence>
<evidence type="ECO:0000313" key="8">
    <source>
        <dbReference type="EMBL" id="MDP1519719.1"/>
    </source>
</evidence>
<dbReference type="PIRSF" id="PIRSF000303">
    <property type="entry name" value="Glutathion_perox"/>
    <property type="match status" value="1"/>
</dbReference>
<keyword evidence="6" id="KW-0732">Signal</keyword>
<evidence type="ECO:0000313" key="9">
    <source>
        <dbReference type="Proteomes" id="UP001178354"/>
    </source>
</evidence>
<dbReference type="InterPro" id="IPR029759">
    <property type="entry name" value="GPX_AS"/>
</dbReference>
<feature type="chain" id="PRO_5043342152" description="Glutathione peroxidase" evidence="6">
    <location>
        <begin position="29"/>
        <end position="201"/>
    </location>
</feature>
<dbReference type="PANTHER" id="PTHR11592">
    <property type="entry name" value="GLUTATHIONE PEROXIDASE"/>
    <property type="match status" value="1"/>
</dbReference>
<dbReference type="AlphaFoldDB" id="A0AAW8AZV2"/>
<dbReference type="PROSITE" id="PS51355">
    <property type="entry name" value="GLUTATHIONE_PEROXID_3"/>
    <property type="match status" value="1"/>
</dbReference>
<feature type="domain" description="Thioredoxin" evidence="7">
    <location>
        <begin position="41"/>
        <end position="201"/>
    </location>
</feature>
<dbReference type="Proteomes" id="UP001178354">
    <property type="component" value="Unassembled WGS sequence"/>
</dbReference>
<gene>
    <name evidence="8" type="ORF">Q8A57_01915</name>
</gene>
<dbReference type="PROSITE" id="PS00763">
    <property type="entry name" value="GLUTATHIONE_PEROXID_2"/>
    <property type="match status" value="1"/>
</dbReference>
<keyword evidence="2 5" id="KW-0575">Peroxidase</keyword>
<evidence type="ECO:0000256" key="3">
    <source>
        <dbReference type="ARBA" id="ARBA00023002"/>
    </source>
</evidence>
<dbReference type="PROSITE" id="PS51352">
    <property type="entry name" value="THIOREDOXIN_2"/>
    <property type="match status" value="1"/>
</dbReference>
<dbReference type="Gene3D" id="3.40.30.10">
    <property type="entry name" value="Glutaredoxin"/>
    <property type="match status" value="1"/>
</dbReference>
<evidence type="ECO:0000256" key="6">
    <source>
        <dbReference type="SAM" id="SignalP"/>
    </source>
</evidence>
<dbReference type="InterPro" id="IPR029760">
    <property type="entry name" value="GPX_CS"/>
</dbReference>
<comment type="similarity">
    <text evidence="1 5">Belongs to the glutathione peroxidase family.</text>
</comment>
<feature type="active site" evidence="4">
    <location>
        <position position="81"/>
    </location>
</feature>
<dbReference type="InterPro" id="IPR036249">
    <property type="entry name" value="Thioredoxin-like_sf"/>
</dbReference>
<dbReference type="GO" id="GO:0034599">
    <property type="term" value="P:cellular response to oxidative stress"/>
    <property type="evidence" value="ECO:0007669"/>
    <property type="project" value="TreeGrafter"/>
</dbReference>
<evidence type="ECO:0000259" key="7">
    <source>
        <dbReference type="PROSITE" id="PS51352"/>
    </source>
</evidence>
<dbReference type="RefSeq" id="WP_305169228.1">
    <property type="nucleotide sequence ID" value="NZ_JAUUUU010000001.1"/>
</dbReference>
<reference evidence="8" key="1">
    <citation type="journal article" date="2010" name="Int. J. Syst. Evol. Microbiol.">
        <title>Porticoccus litoralis gen. nov., sp. nov., a gammaproteobacterium isolated from the Yellow Sea.</title>
        <authorList>
            <person name="Oh H.M."/>
            <person name="Kim H."/>
            <person name="Kim K.M."/>
            <person name="Min G.S."/>
            <person name="Cho J.C."/>
        </authorList>
    </citation>
    <scope>NUCLEOTIDE SEQUENCE</scope>
    <source>
        <strain evidence="8">DSM 25064</strain>
    </source>
</reference>
<dbReference type="CDD" id="cd00340">
    <property type="entry name" value="GSH_Peroxidase"/>
    <property type="match status" value="1"/>
</dbReference>
<dbReference type="EMBL" id="JAUUUU010000001">
    <property type="protein sequence ID" value="MDP1519719.1"/>
    <property type="molecule type" value="Genomic_DNA"/>
</dbReference>
<dbReference type="PROSITE" id="PS00460">
    <property type="entry name" value="GLUTATHIONE_PEROXID_1"/>
    <property type="match status" value="1"/>
</dbReference>
<dbReference type="PANTHER" id="PTHR11592:SF44">
    <property type="entry name" value="GLUTATHIONE PEROXIDASE"/>
    <property type="match status" value="1"/>
</dbReference>
<proteinExistence type="inferred from homology"/>
<evidence type="ECO:0000256" key="2">
    <source>
        <dbReference type="ARBA" id="ARBA00022559"/>
    </source>
</evidence>
<feature type="signal peptide" evidence="6">
    <location>
        <begin position="1"/>
        <end position="28"/>
    </location>
</feature>
<dbReference type="InterPro" id="IPR013766">
    <property type="entry name" value="Thioredoxin_domain"/>
</dbReference>
<evidence type="ECO:0000256" key="5">
    <source>
        <dbReference type="RuleBase" id="RU000499"/>
    </source>
</evidence>
<keyword evidence="9" id="KW-1185">Reference proteome</keyword>
<accession>A0AAW8AZV2</accession>
<reference evidence="8" key="2">
    <citation type="submission" date="2023-08" db="EMBL/GenBank/DDBJ databases">
        <authorList>
            <person name="Luo J."/>
        </authorList>
    </citation>
    <scope>NUCLEOTIDE SEQUENCE</scope>
    <source>
        <strain evidence="8">DSM 25064</strain>
    </source>
</reference>
<organism evidence="8 9">
    <name type="scientific">Porticoccus litoralis</name>
    <dbReference type="NCBI Taxonomy" id="434086"/>
    <lineage>
        <taxon>Bacteria</taxon>
        <taxon>Pseudomonadati</taxon>
        <taxon>Pseudomonadota</taxon>
        <taxon>Gammaproteobacteria</taxon>
        <taxon>Cellvibrionales</taxon>
        <taxon>Porticoccaceae</taxon>
        <taxon>Porticoccus</taxon>
    </lineage>
</organism>
<sequence length="201" mass="22511">MSHSPSFSKWPGIITLACLFLAPMPGVADMNNNQQITKGNEATCNNIYQFSVPDLITNQPVNFCDAFKGKVLIIVNTASKCAFTGQYEGLEALYKEYADQGLVVLGFPSNQFGGQEPGRPEEIHNFCRVTYGVQFPMFAKSQVRKEGADPIWKFLGESSGTYPKWNFYKYLINRQGEVVDVYSSFTSPDSMRFKRAVKALL</sequence>
<dbReference type="GO" id="GO:0004601">
    <property type="term" value="F:peroxidase activity"/>
    <property type="evidence" value="ECO:0007669"/>
    <property type="project" value="UniProtKB-KW"/>
</dbReference>
<dbReference type="Pfam" id="PF00255">
    <property type="entry name" value="GSHPx"/>
    <property type="match status" value="1"/>
</dbReference>